<keyword evidence="2" id="KW-0347">Helicase</keyword>
<evidence type="ECO:0000313" key="3">
    <source>
        <dbReference type="Proteomes" id="UP000654108"/>
    </source>
</evidence>
<dbReference type="EMBL" id="JACYFU010000004">
    <property type="protein sequence ID" value="MBD8066984.1"/>
    <property type="molecule type" value="Genomic_DNA"/>
</dbReference>
<protein>
    <submittedName>
        <fullName evidence="2">DNA helicase</fullName>
    </submittedName>
</protein>
<evidence type="ECO:0000259" key="1">
    <source>
        <dbReference type="Pfam" id="PF10593"/>
    </source>
</evidence>
<dbReference type="InterPro" id="IPR018310">
    <property type="entry name" value="Put_endonuclease_Z1-dom"/>
</dbReference>
<reference evidence="2" key="1">
    <citation type="submission" date="2020-09" db="EMBL/GenBank/DDBJ databases">
        <title>Genome seq and assembly of Devosia sp.</title>
        <authorList>
            <person name="Chhetri G."/>
        </authorList>
    </citation>
    <scope>NUCLEOTIDE SEQUENCE</scope>
    <source>
        <strain evidence="2">PTR5</strain>
    </source>
</reference>
<dbReference type="GO" id="GO:0004386">
    <property type="term" value="F:helicase activity"/>
    <property type="evidence" value="ECO:0007669"/>
    <property type="project" value="UniProtKB-KW"/>
</dbReference>
<dbReference type="InterPro" id="IPR027417">
    <property type="entry name" value="P-loop_NTPase"/>
</dbReference>
<name>A0A927FYH5_9HYPH</name>
<evidence type="ECO:0000313" key="2">
    <source>
        <dbReference type="EMBL" id="MBD8066984.1"/>
    </source>
</evidence>
<organism evidence="2 3">
    <name type="scientific">Devosia oryzisoli</name>
    <dbReference type="NCBI Taxonomy" id="2774138"/>
    <lineage>
        <taxon>Bacteria</taxon>
        <taxon>Pseudomonadati</taxon>
        <taxon>Pseudomonadota</taxon>
        <taxon>Alphaproteobacteria</taxon>
        <taxon>Hyphomicrobiales</taxon>
        <taxon>Devosiaceae</taxon>
        <taxon>Devosia</taxon>
    </lineage>
</organism>
<dbReference type="Pfam" id="PF10593">
    <property type="entry name" value="Z1"/>
    <property type="match status" value="1"/>
</dbReference>
<dbReference type="SUPFAM" id="SSF52540">
    <property type="entry name" value="P-loop containing nucleoside triphosphate hydrolases"/>
    <property type="match status" value="1"/>
</dbReference>
<comment type="caution">
    <text evidence="2">The sequence shown here is derived from an EMBL/GenBank/DDBJ whole genome shotgun (WGS) entry which is preliminary data.</text>
</comment>
<dbReference type="Proteomes" id="UP000654108">
    <property type="component" value="Unassembled WGS sequence"/>
</dbReference>
<gene>
    <name evidence="2" type="ORF">IC608_16050</name>
</gene>
<keyword evidence="3" id="KW-1185">Reference proteome</keyword>
<dbReference type="Gene3D" id="3.40.50.300">
    <property type="entry name" value="P-loop containing nucleotide triphosphate hydrolases"/>
    <property type="match status" value="1"/>
</dbReference>
<feature type="domain" description="Putative endonuclease Z1" evidence="1">
    <location>
        <begin position="238"/>
        <end position="425"/>
    </location>
</feature>
<sequence length="594" mass="65501">MQDRGLETKSVEEAVGGALNNLTSVPGNGKSAFVIYGEPQSGKTEMMICLTAKLLDEGHKIIIHLMNDSVDLLAQNLVRFSTSGLSPAPMEAGEAIKKGLFDREAVIFCKKNGKNLKGLLDAIRSARENGQAVESLVVIDDEADFASPNSKVNSGGKTPINEYIDSLIGQDGIYIGVTATPARLNLNHTFDNKPEHWVRFPPHSKYTGQDVFFPEDLAAKVEFRRVWLPGGGTQDEARSAIIRFCVTVAHLNKGKKGNAVGNYAMLFHTSGKKAKHAVDTATIESLIQDLRSTTGPVFKALAKEAFDTARKLFPKDSSNELAKYVVKNISRSVSIVLNSTRDRRALTGSATTPSSPFTFYVGGNVVSRGVTFDNLLSMFFTRDVSNKLQQDTYIQRARMFGSRGNYLRQFELSIPQYLYNDWQRCFVFHRLSLKSIENQLEAPAWVGDKRIAVAAPSSIDQTKVQVEKGEMSFLLFDWDPALDVIASAAPHAIDTLKKMQAIVGETALPTYLIEYLSRFDGKDKLAIHTSLPIAGYGPEILDPIARRQGFLGGNSLQPKLFPKAEHHVRIVRNPSNKARVFFKIKDSTFAVPTP</sequence>
<keyword evidence="2" id="KW-0067">ATP-binding</keyword>
<keyword evidence="2" id="KW-0378">Hydrolase</keyword>
<proteinExistence type="predicted"/>
<keyword evidence="2" id="KW-0547">Nucleotide-binding</keyword>
<accession>A0A927FYH5</accession>
<dbReference type="AlphaFoldDB" id="A0A927FYH5"/>